<dbReference type="KEGG" id="mlo:msr9268"/>
<name>Q981R1_RHILO</name>
<proteinExistence type="predicted"/>
<geneLocation type="plasmid" evidence="1 2">
    <name>pMLa</name>
</geneLocation>
<accession>Q981R1</accession>
<keyword evidence="1" id="KW-0614">Plasmid</keyword>
<dbReference type="EMBL" id="BA000013">
    <property type="protein sequence ID" value="BAB54648.1"/>
    <property type="molecule type" value="Genomic_DNA"/>
</dbReference>
<evidence type="ECO:0000313" key="1">
    <source>
        <dbReference type="EMBL" id="BAB54648.1"/>
    </source>
</evidence>
<organism evidence="1 2">
    <name type="scientific">Mesorhizobium japonicum (strain LMG 29417 / CECT 9101 / MAFF 303099)</name>
    <name type="common">Mesorhizobium loti (strain MAFF 303099)</name>
    <dbReference type="NCBI Taxonomy" id="266835"/>
    <lineage>
        <taxon>Bacteria</taxon>
        <taxon>Pseudomonadati</taxon>
        <taxon>Pseudomonadota</taxon>
        <taxon>Alphaproteobacteria</taxon>
        <taxon>Hyphomicrobiales</taxon>
        <taxon>Phyllobacteriaceae</taxon>
        <taxon>Mesorhizobium</taxon>
    </lineage>
</organism>
<dbReference type="Proteomes" id="UP000000552">
    <property type="component" value="Plasmid pMLa"/>
</dbReference>
<dbReference type="HOGENOM" id="CLU_2525247_0_0_5"/>
<dbReference type="AlphaFoldDB" id="Q981R1"/>
<sequence>MSPMLNAFTTNSADVALFDRIDFAALRMLREQRIEVAFIGVNAVHPTDDLRGSRGRGPRKPRAGQFYTVKIRHDPANGAARQKL</sequence>
<reference evidence="1 2" key="1">
    <citation type="journal article" date="2000" name="DNA Res.">
        <title>Complete genome structure of the nitrogen-fixing symbiotic bacterium Mesorhizobium loti.</title>
        <authorList>
            <person name="Kaneko T."/>
            <person name="Nakamura Y."/>
            <person name="Sato S."/>
            <person name="Asamizu E."/>
            <person name="Kato T."/>
            <person name="Sasamoto S."/>
            <person name="Watanabe A."/>
            <person name="Idesawa K."/>
            <person name="Ishikawa A."/>
            <person name="Kawashima K."/>
            <person name="Kimura T."/>
            <person name="Kishida Y."/>
            <person name="Kiyokawa C."/>
            <person name="Kohara M."/>
            <person name="Matsumoto M."/>
            <person name="Matsuno A."/>
            <person name="Mochizuki Y."/>
            <person name="Nakayama S."/>
            <person name="Nakazaki N."/>
            <person name="Shimpo S."/>
            <person name="Sugimoto M."/>
            <person name="Takeuchi C."/>
            <person name="Yamada M."/>
            <person name="Tabata S."/>
        </authorList>
    </citation>
    <scope>NUCLEOTIDE SEQUENCE [LARGE SCALE GENOMIC DNA]</scope>
    <source>
        <strain evidence="2">LMG 29417 / CECT 9101 / MAFF 303099</strain>
        <plasmid evidence="1 2">pMLa</plasmid>
    </source>
</reference>
<protein>
    <submittedName>
        <fullName evidence="1">Msr9268 protein</fullName>
    </submittedName>
</protein>
<gene>
    <name evidence="1" type="ordered locus">msr9268</name>
</gene>
<evidence type="ECO:0000313" key="2">
    <source>
        <dbReference type="Proteomes" id="UP000000552"/>
    </source>
</evidence>